<evidence type="ECO:0000313" key="2">
    <source>
        <dbReference type="EMBL" id="MPL99136.1"/>
    </source>
</evidence>
<protein>
    <recommendedName>
        <fullName evidence="1">Outer membrane protein beta-barrel domain-containing protein</fullName>
    </recommendedName>
</protein>
<accession>A0A644W6K0</accession>
<dbReference type="Pfam" id="PF13568">
    <property type="entry name" value="OMP_b-brl_2"/>
    <property type="match status" value="1"/>
</dbReference>
<evidence type="ECO:0000259" key="1">
    <source>
        <dbReference type="Pfam" id="PF13568"/>
    </source>
</evidence>
<dbReference type="EMBL" id="VSSQ01000649">
    <property type="protein sequence ID" value="MPL99136.1"/>
    <property type="molecule type" value="Genomic_DNA"/>
</dbReference>
<organism evidence="2">
    <name type="scientific">bioreactor metagenome</name>
    <dbReference type="NCBI Taxonomy" id="1076179"/>
    <lineage>
        <taxon>unclassified sequences</taxon>
        <taxon>metagenomes</taxon>
        <taxon>ecological metagenomes</taxon>
    </lineage>
</organism>
<feature type="domain" description="Outer membrane protein beta-barrel" evidence="1">
    <location>
        <begin position="21"/>
        <end position="177"/>
    </location>
</feature>
<gene>
    <name evidence="2" type="ORF">SDC9_45352</name>
</gene>
<sequence>MKKFKVLFLVAMLSTTAMTTAQTTSFGIKGGLGMSDFGGGVEGAKARVGFNVGITADYEFKSNMSIQSGLSFITKGANMSEGNSFVGLNYLQLPVYFAYKTAVSPATRIVFQAGPYAAYGIGGKTKYEEAGESISDDSFGRYGDVKRFDAGLGLGIGVDFGHFIVGLGWDMGLLNIYSYPDEGKVNNQSGYLSVEFKF</sequence>
<name>A0A644W6K0_9ZZZZ</name>
<reference evidence="2" key="1">
    <citation type="submission" date="2019-08" db="EMBL/GenBank/DDBJ databases">
        <authorList>
            <person name="Kucharzyk K."/>
            <person name="Murdoch R.W."/>
            <person name="Higgins S."/>
            <person name="Loffler F."/>
        </authorList>
    </citation>
    <scope>NUCLEOTIDE SEQUENCE</scope>
</reference>
<comment type="caution">
    <text evidence="2">The sequence shown here is derived from an EMBL/GenBank/DDBJ whole genome shotgun (WGS) entry which is preliminary data.</text>
</comment>
<proteinExistence type="predicted"/>
<dbReference type="AlphaFoldDB" id="A0A644W6K0"/>
<dbReference type="InterPro" id="IPR025665">
    <property type="entry name" value="Beta-barrel_OMP_2"/>
</dbReference>